<evidence type="ECO:0000313" key="2">
    <source>
        <dbReference type="EMBL" id="QNP65941.1"/>
    </source>
</evidence>
<gene>
    <name evidence="2" type="ORF">IAG43_25465</name>
</gene>
<dbReference type="InterPro" id="IPR036979">
    <property type="entry name" value="CM_dom_sf"/>
</dbReference>
<organism evidence="2 3">
    <name type="scientific">Streptomyces genisteinicus</name>
    <dbReference type="NCBI Taxonomy" id="2768068"/>
    <lineage>
        <taxon>Bacteria</taxon>
        <taxon>Bacillati</taxon>
        <taxon>Actinomycetota</taxon>
        <taxon>Actinomycetes</taxon>
        <taxon>Kitasatosporales</taxon>
        <taxon>Streptomycetaceae</taxon>
        <taxon>Streptomyces</taxon>
    </lineage>
</organism>
<dbReference type="NCBIfam" id="NF005894">
    <property type="entry name" value="PRK07857.1"/>
    <property type="match status" value="1"/>
</dbReference>
<dbReference type="PROSITE" id="PS51168">
    <property type="entry name" value="CHORISMATE_MUT_2"/>
    <property type="match status" value="1"/>
</dbReference>
<reference evidence="2 3" key="1">
    <citation type="submission" date="2020-08" db="EMBL/GenBank/DDBJ databases">
        <title>A novel species.</title>
        <authorList>
            <person name="Gao J."/>
        </authorList>
    </citation>
    <scope>NUCLEOTIDE SEQUENCE [LARGE SCALE GENOMIC DNA]</scope>
    <source>
        <strain evidence="2 3">CRPJ-33</strain>
    </source>
</reference>
<sequence>MPLDRTLDAQPDITDLRSRIDSIDTEISRLVAERRGHSHRIQRIRLDGGGPRTQLGRENEVIARYTDSLGSAGTALAHLLLTTCRGPLATAPAGTDDGDPEHRA</sequence>
<dbReference type="GO" id="GO:0004106">
    <property type="term" value="F:chorismate mutase activity"/>
    <property type="evidence" value="ECO:0007669"/>
    <property type="project" value="UniProtKB-EC"/>
</dbReference>
<dbReference type="Gene3D" id="1.20.59.10">
    <property type="entry name" value="Chorismate mutase"/>
    <property type="match status" value="1"/>
</dbReference>
<keyword evidence="2" id="KW-0413">Isomerase</keyword>
<keyword evidence="3" id="KW-1185">Reference proteome</keyword>
<name>A0A7H0HZH5_9ACTN</name>
<dbReference type="GO" id="GO:0046417">
    <property type="term" value="P:chorismate metabolic process"/>
    <property type="evidence" value="ECO:0007669"/>
    <property type="project" value="InterPro"/>
</dbReference>
<dbReference type="InterPro" id="IPR002701">
    <property type="entry name" value="CM_II_prokaryot"/>
</dbReference>
<dbReference type="EC" id="5.4.99.5" evidence="2"/>
<feature type="domain" description="Chorismate mutase" evidence="1">
    <location>
        <begin position="7"/>
        <end position="104"/>
    </location>
</feature>
<evidence type="ECO:0000313" key="3">
    <source>
        <dbReference type="Proteomes" id="UP000516230"/>
    </source>
</evidence>
<dbReference type="Pfam" id="PF01817">
    <property type="entry name" value="CM_2"/>
    <property type="match status" value="1"/>
</dbReference>
<dbReference type="InterPro" id="IPR036263">
    <property type="entry name" value="Chorismate_II_sf"/>
</dbReference>
<dbReference type="KEGG" id="sgj:IAG43_25465"/>
<dbReference type="RefSeq" id="WP_187743005.1">
    <property type="nucleotide sequence ID" value="NZ_CP060825.1"/>
</dbReference>
<dbReference type="Proteomes" id="UP000516230">
    <property type="component" value="Chromosome"/>
</dbReference>
<proteinExistence type="predicted"/>
<protein>
    <submittedName>
        <fullName evidence="2">Chorismate mutase</fullName>
        <ecNumber evidence="2">5.4.99.5</ecNumber>
    </submittedName>
</protein>
<accession>A0A7H0HZH5</accession>
<dbReference type="EMBL" id="CP060825">
    <property type="protein sequence ID" value="QNP65941.1"/>
    <property type="molecule type" value="Genomic_DNA"/>
</dbReference>
<dbReference type="SMART" id="SM00830">
    <property type="entry name" value="CM_2"/>
    <property type="match status" value="1"/>
</dbReference>
<dbReference type="SUPFAM" id="SSF48600">
    <property type="entry name" value="Chorismate mutase II"/>
    <property type="match status" value="1"/>
</dbReference>
<dbReference type="AlphaFoldDB" id="A0A7H0HZH5"/>
<evidence type="ECO:0000259" key="1">
    <source>
        <dbReference type="PROSITE" id="PS51168"/>
    </source>
</evidence>